<evidence type="ECO:0000256" key="4">
    <source>
        <dbReference type="ARBA" id="ARBA00022452"/>
    </source>
</evidence>
<reference evidence="9 11" key="2">
    <citation type="submission" date="2023-11" db="EMBL/GenBank/DDBJ databases">
        <title>MicrobeMod: A computational toolkit for identifying prokaryotic methylation and restriction-modification with nanopore sequencing.</title>
        <authorList>
            <person name="Crits-Christoph A."/>
            <person name="Kang S.C."/>
            <person name="Lee H."/>
            <person name="Ostrov N."/>
        </authorList>
    </citation>
    <scope>NUCLEOTIDE SEQUENCE [LARGE SCALE GENOMIC DNA]</scope>
    <source>
        <strain evidence="9 11">ATCC 23090</strain>
    </source>
</reference>
<comment type="subcellular location">
    <subcellularLocation>
        <location evidence="1">Cell outer membrane</location>
    </subcellularLocation>
</comment>
<evidence type="ECO:0000313" key="11">
    <source>
        <dbReference type="Proteomes" id="UP001326715"/>
    </source>
</evidence>
<sequence>MNRYLFTFALLLIALLLPVPGKSAAQRFSKDSLTLEQVWNIVDAGNSQLKLSSLALSESIINVDISRDNLLPSLAISGSALHNTKFRIYPEGLFSSPDFFPVSKYGYGFGYSFNFNIYDGRKNSRNISISEEEKLKTQHEYGMQRNNVHYLAAVVFYDLYKFLYFRDFLSLEIATQKKQLQTIESFYKNGTVLESDVLRSRVKLSQLELSLSGLDKQIQVASQRLNILMGHGSEDPVVISYGDSIRPLELPQQTSYMEYVELSLSRSPAYKIEVSRLKLANLSLRQIKANILPNVSLFSYYNYTYPQVSYYPYSNQLWSFGQMGVKMTCSLDNLYKNRHLLARGKNGIARQTEILKMKQDELSADIKEAYLQCQQAAEAFRTAEENIKQNTESVRVIRNSYVSQESLLTDLLSAESSLLESKFALISAKVNIRLSYIRLLAQTGIL</sequence>
<dbReference type="STRING" id="1004.SAMN05661012_06445"/>
<keyword evidence="5" id="KW-0812">Transmembrane</keyword>
<evidence type="ECO:0000256" key="3">
    <source>
        <dbReference type="ARBA" id="ARBA00022448"/>
    </source>
</evidence>
<dbReference type="GO" id="GO:0009279">
    <property type="term" value="C:cell outer membrane"/>
    <property type="evidence" value="ECO:0007669"/>
    <property type="project" value="UniProtKB-SubCell"/>
</dbReference>
<dbReference type="PANTHER" id="PTHR30026:SF20">
    <property type="entry name" value="OUTER MEMBRANE PROTEIN TOLC"/>
    <property type="match status" value="1"/>
</dbReference>
<organism evidence="8 10">
    <name type="scientific">Chitinophaga sancti</name>
    <dbReference type="NCBI Taxonomy" id="1004"/>
    <lineage>
        <taxon>Bacteria</taxon>
        <taxon>Pseudomonadati</taxon>
        <taxon>Bacteroidota</taxon>
        <taxon>Chitinophagia</taxon>
        <taxon>Chitinophagales</taxon>
        <taxon>Chitinophagaceae</taxon>
        <taxon>Chitinophaga</taxon>
    </lineage>
</organism>
<dbReference type="GO" id="GO:0015288">
    <property type="term" value="F:porin activity"/>
    <property type="evidence" value="ECO:0007669"/>
    <property type="project" value="TreeGrafter"/>
</dbReference>
<dbReference type="PANTHER" id="PTHR30026">
    <property type="entry name" value="OUTER MEMBRANE PROTEIN TOLC"/>
    <property type="match status" value="1"/>
</dbReference>
<gene>
    <name evidence="8" type="ORF">SAMN05661012_06445</name>
    <name evidence="9" type="ORF">SR876_11485</name>
</gene>
<dbReference type="Proteomes" id="UP000183788">
    <property type="component" value="Unassembled WGS sequence"/>
</dbReference>
<evidence type="ECO:0000256" key="2">
    <source>
        <dbReference type="ARBA" id="ARBA00007613"/>
    </source>
</evidence>
<dbReference type="Proteomes" id="UP001326715">
    <property type="component" value="Chromosome"/>
</dbReference>
<keyword evidence="7" id="KW-0998">Cell outer membrane</keyword>
<dbReference type="SUPFAM" id="SSF56954">
    <property type="entry name" value="Outer membrane efflux proteins (OEP)"/>
    <property type="match status" value="1"/>
</dbReference>
<evidence type="ECO:0000313" key="9">
    <source>
        <dbReference type="EMBL" id="WQG92127.1"/>
    </source>
</evidence>
<reference evidence="8 10" key="1">
    <citation type="submission" date="2016-11" db="EMBL/GenBank/DDBJ databases">
        <authorList>
            <person name="Jaros S."/>
            <person name="Januszkiewicz K."/>
            <person name="Wedrychowicz H."/>
        </authorList>
    </citation>
    <scope>NUCLEOTIDE SEQUENCE [LARGE SCALE GENOMIC DNA]</scope>
    <source>
        <strain evidence="8 10">DSM 784</strain>
    </source>
</reference>
<comment type="similarity">
    <text evidence="2">Belongs to the outer membrane factor (OMF) (TC 1.B.17) family.</text>
</comment>
<dbReference type="GO" id="GO:1990281">
    <property type="term" value="C:efflux pump complex"/>
    <property type="evidence" value="ECO:0007669"/>
    <property type="project" value="TreeGrafter"/>
</dbReference>
<keyword evidence="4" id="KW-1134">Transmembrane beta strand</keyword>
<dbReference type="RefSeq" id="WP_072366325.1">
    <property type="nucleotide sequence ID" value="NZ_CP139972.1"/>
</dbReference>
<evidence type="ECO:0000256" key="6">
    <source>
        <dbReference type="ARBA" id="ARBA00023136"/>
    </source>
</evidence>
<dbReference type="OrthoDB" id="1271612at2"/>
<dbReference type="EMBL" id="FPIZ01000041">
    <property type="protein sequence ID" value="SFW89505.1"/>
    <property type="molecule type" value="Genomic_DNA"/>
</dbReference>
<evidence type="ECO:0000256" key="5">
    <source>
        <dbReference type="ARBA" id="ARBA00022692"/>
    </source>
</evidence>
<evidence type="ECO:0000256" key="1">
    <source>
        <dbReference type="ARBA" id="ARBA00004442"/>
    </source>
</evidence>
<protein>
    <submittedName>
        <fullName evidence="8">Outer membrane protein TolC</fullName>
    </submittedName>
    <submittedName>
        <fullName evidence="9">TolC family protein</fullName>
    </submittedName>
</protein>
<dbReference type="Gene3D" id="1.20.1600.10">
    <property type="entry name" value="Outer membrane efflux proteins (OEP)"/>
    <property type="match status" value="1"/>
</dbReference>
<evidence type="ECO:0000256" key="7">
    <source>
        <dbReference type="ARBA" id="ARBA00023237"/>
    </source>
</evidence>
<accession>A0A1K1SYQ4</accession>
<proteinExistence type="inferred from homology"/>
<dbReference type="InterPro" id="IPR003423">
    <property type="entry name" value="OMP_efflux"/>
</dbReference>
<keyword evidence="11" id="KW-1185">Reference proteome</keyword>
<keyword evidence="6" id="KW-0472">Membrane</keyword>
<dbReference type="GO" id="GO:0015562">
    <property type="term" value="F:efflux transmembrane transporter activity"/>
    <property type="evidence" value="ECO:0007669"/>
    <property type="project" value="InterPro"/>
</dbReference>
<evidence type="ECO:0000313" key="10">
    <source>
        <dbReference type="Proteomes" id="UP000183788"/>
    </source>
</evidence>
<keyword evidence="3" id="KW-0813">Transport</keyword>
<dbReference type="Pfam" id="PF02321">
    <property type="entry name" value="OEP"/>
    <property type="match status" value="2"/>
</dbReference>
<name>A0A1K1SYQ4_9BACT</name>
<evidence type="ECO:0000313" key="8">
    <source>
        <dbReference type="EMBL" id="SFW89505.1"/>
    </source>
</evidence>
<dbReference type="EMBL" id="CP140154">
    <property type="protein sequence ID" value="WQG92127.1"/>
    <property type="molecule type" value="Genomic_DNA"/>
</dbReference>
<dbReference type="InterPro" id="IPR051906">
    <property type="entry name" value="TolC-like"/>
</dbReference>
<dbReference type="AlphaFoldDB" id="A0A1K1SYQ4"/>